<keyword evidence="1 2" id="KW-0819">tRNA processing</keyword>
<feature type="binding site" evidence="2">
    <location>
        <begin position="12"/>
        <end position="25"/>
    </location>
    <ligand>
        <name>ATP</name>
        <dbReference type="ChEBI" id="CHEBI:30616"/>
    </ligand>
</feature>
<sequence>MKHSSLNICGVITEYNPFHEGHAHHLRQARALTNCDCLVCIVSDYFSQRGLPSLMTWQDKTRLALDHGADLVIRLPAVYAAQSADHFARYAMESLSVLGVSTIVFGSECHDDRLLEKLADETGQIMPDPTTSQARNLPALQPNDILGIQYIRQCRRLGIGWKTIPRDPGFISATASRRAFFDGQPVDQADCMLAQQRWESYYPFLRLSLLMTAPGRLKDFFLVTEGIEYRLAQSARTHRTWEEFLESAISRTYSRARIQRTCLMILLQVTWEQMREHDAFYHVIPAGFNQTGQALLASLSEEQKKLVCLKFAQLPLFLKEVENKTAQLYDSVLTSPCEKGLIIQKGRSHA</sequence>
<gene>
    <name evidence="2" type="primary">tmcAL</name>
    <name evidence="3" type="ORF">AALO17_10250</name>
</gene>
<comment type="subcellular location">
    <subcellularLocation>
        <location evidence="2">Cytoplasm</location>
    </subcellularLocation>
</comment>
<reference evidence="3 4" key="1">
    <citation type="journal article" date="2016" name="Gut Pathog.">
        <title>Whole genome sequencing of "Faecalibaculum rodentium" ALO17, isolated from C57BL/6J laboratory mouse feces.</title>
        <authorList>
            <person name="Lim S."/>
            <person name="Chang D.H."/>
            <person name="Ahn S."/>
            <person name="Kim B.C."/>
        </authorList>
    </citation>
    <scope>NUCLEOTIDE SEQUENCE [LARGE SCALE GENOMIC DNA]</scope>
    <source>
        <strain evidence="3 4">Alo17</strain>
    </source>
</reference>
<name>A0A140DU32_9FIRM</name>
<evidence type="ECO:0000313" key="3">
    <source>
        <dbReference type="EMBL" id="AMK54159.1"/>
    </source>
</evidence>
<dbReference type="STRING" id="1702221.AALO17_10250"/>
<dbReference type="RefSeq" id="WP_067556156.1">
    <property type="nucleotide sequence ID" value="NZ_CANRYF010000028.1"/>
</dbReference>
<feature type="binding site" evidence="2">
    <location>
        <position position="166"/>
    </location>
    <ligand>
        <name>ATP</name>
        <dbReference type="ChEBI" id="CHEBI:30616"/>
    </ligand>
</feature>
<dbReference type="GeneID" id="78477802"/>
<organism evidence="3 4">
    <name type="scientific">Faecalibaculum rodentium</name>
    <dbReference type="NCBI Taxonomy" id="1702221"/>
    <lineage>
        <taxon>Bacteria</taxon>
        <taxon>Bacillati</taxon>
        <taxon>Bacillota</taxon>
        <taxon>Erysipelotrichia</taxon>
        <taxon>Erysipelotrichales</taxon>
        <taxon>Erysipelotrichaceae</taxon>
        <taxon>Faecalibaculum</taxon>
    </lineage>
</organism>
<dbReference type="Gene3D" id="3.40.50.620">
    <property type="entry name" value="HUPs"/>
    <property type="match status" value="1"/>
</dbReference>
<dbReference type="AlphaFoldDB" id="A0A140DU32"/>
<evidence type="ECO:0000256" key="2">
    <source>
        <dbReference type="HAMAP-Rule" id="MF_01539"/>
    </source>
</evidence>
<feature type="binding site" evidence="2">
    <location>
        <position position="106"/>
    </location>
    <ligand>
        <name>ATP</name>
        <dbReference type="ChEBI" id="CHEBI:30616"/>
    </ligand>
</feature>
<keyword evidence="2" id="KW-0547">Nucleotide-binding</keyword>
<dbReference type="GO" id="GO:0000049">
    <property type="term" value="F:tRNA binding"/>
    <property type="evidence" value="ECO:0007669"/>
    <property type="project" value="UniProtKB-KW"/>
</dbReference>
<keyword evidence="4" id="KW-1185">Reference proteome</keyword>
<dbReference type="GO" id="GO:0005524">
    <property type="term" value="F:ATP binding"/>
    <property type="evidence" value="ECO:0007669"/>
    <property type="project" value="UniProtKB-KW"/>
</dbReference>
<dbReference type="GO" id="GO:0006400">
    <property type="term" value="P:tRNA modification"/>
    <property type="evidence" value="ECO:0007669"/>
    <property type="project" value="UniProtKB-UniRule"/>
</dbReference>
<dbReference type="InterPro" id="IPR014729">
    <property type="entry name" value="Rossmann-like_a/b/a_fold"/>
</dbReference>
<comment type="caution">
    <text evidence="2">Lacks conserved residue(s) required for the propagation of feature annotation.</text>
</comment>
<comment type="function">
    <text evidence="2">Catalyzes the formation of N(4)-acetylcytidine (ac(4)C) at the wobble position of elongator tRNA(Met), using acetate and ATP as substrates. First activates an acetate ion to form acetyladenylate (Ac-AMP) and then transfers the acetyl group to tRNA to form ac(4)C34.</text>
</comment>
<comment type="similarity">
    <text evidence="2">Belongs to the TmcAL family.</text>
</comment>
<dbReference type="InterPro" id="IPR008513">
    <property type="entry name" value="tRNA(Met)_cyd_acetate_ligase"/>
</dbReference>
<accession>A0A140DU32</accession>
<dbReference type="KEGG" id="fro:AALO17_10250"/>
<evidence type="ECO:0000256" key="1">
    <source>
        <dbReference type="ARBA" id="ARBA00022694"/>
    </source>
</evidence>
<feature type="binding site" evidence="2">
    <location>
        <position position="143"/>
    </location>
    <ligand>
        <name>ATP</name>
        <dbReference type="ChEBI" id="CHEBI:30616"/>
    </ligand>
</feature>
<dbReference type="PANTHER" id="PTHR37825">
    <property type="entry name" value="TRNA(MET) CYTIDINE ACETATE LIGASE"/>
    <property type="match status" value="1"/>
</dbReference>
<dbReference type="OrthoDB" id="9769796at2"/>
<keyword evidence="2" id="KW-0820">tRNA-binding</keyword>
<comment type="catalytic activity">
    <reaction evidence="2">
        <text>cytidine(34) in elongator tRNA(Met) + acetate + ATP = N(4)-acetylcytidine(34) in elongator tRNA(Met) + AMP + diphosphate</text>
        <dbReference type="Rhea" id="RHEA:58144"/>
        <dbReference type="Rhea" id="RHEA-COMP:10693"/>
        <dbReference type="Rhea" id="RHEA-COMP:10694"/>
        <dbReference type="ChEBI" id="CHEBI:30089"/>
        <dbReference type="ChEBI" id="CHEBI:30616"/>
        <dbReference type="ChEBI" id="CHEBI:33019"/>
        <dbReference type="ChEBI" id="CHEBI:74900"/>
        <dbReference type="ChEBI" id="CHEBI:82748"/>
        <dbReference type="ChEBI" id="CHEBI:456215"/>
    </reaction>
</comment>
<dbReference type="Pfam" id="PF05636">
    <property type="entry name" value="HIGH_NTase1"/>
    <property type="match status" value="2"/>
</dbReference>
<protein>
    <recommendedName>
        <fullName evidence="2">tRNA(Met) cytidine acetate ligase</fullName>
        <ecNumber evidence="2">6.3.4.-</ecNumber>
    </recommendedName>
</protein>
<dbReference type="SUPFAM" id="SSF52374">
    <property type="entry name" value="Nucleotidylyl transferase"/>
    <property type="match status" value="1"/>
</dbReference>
<dbReference type="EC" id="6.3.4.-" evidence="2"/>
<dbReference type="GO" id="GO:0005737">
    <property type="term" value="C:cytoplasm"/>
    <property type="evidence" value="ECO:0007669"/>
    <property type="project" value="UniProtKB-SubCell"/>
</dbReference>
<dbReference type="PANTHER" id="PTHR37825:SF1">
    <property type="entry name" value="TRNA(MET) CYTIDINE ACETATE LIGASE"/>
    <property type="match status" value="1"/>
</dbReference>
<keyword evidence="2" id="KW-0436">Ligase</keyword>
<keyword evidence="2" id="KW-0694">RNA-binding</keyword>
<proteinExistence type="inferred from homology"/>
<dbReference type="EMBL" id="CP011391">
    <property type="protein sequence ID" value="AMK54159.1"/>
    <property type="molecule type" value="Genomic_DNA"/>
</dbReference>
<keyword evidence="2" id="KW-0963">Cytoplasm</keyword>
<dbReference type="GO" id="GO:0016879">
    <property type="term" value="F:ligase activity, forming carbon-nitrogen bonds"/>
    <property type="evidence" value="ECO:0007669"/>
    <property type="project" value="UniProtKB-UniRule"/>
</dbReference>
<dbReference type="Proteomes" id="UP000069771">
    <property type="component" value="Chromosome"/>
</dbReference>
<evidence type="ECO:0000313" key="4">
    <source>
        <dbReference type="Proteomes" id="UP000069771"/>
    </source>
</evidence>
<keyword evidence="2" id="KW-0067">ATP-binding</keyword>
<dbReference type="HAMAP" id="MF_01539">
    <property type="entry name" value="TmcAL"/>
    <property type="match status" value="1"/>
</dbReference>